<accession>A0A7J6VIT8</accession>
<dbReference type="Proteomes" id="UP000554482">
    <property type="component" value="Unassembled WGS sequence"/>
</dbReference>
<evidence type="ECO:0000313" key="1">
    <source>
        <dbReference type="EMBL" id="KAF5184478.1"/>
    </source>
</evidence>
<gene>
    <name evidence="1" type="ORF">FRX31_025935</name>
</gene>
<protein>
    <submittedName>
        <fullName evidence="1">Uncharacterized protein</fullName>
    </submittedName>
</protein>
<keyword evidence="2" id="KW-1185">Reference proteome</keyword>
<evidence type="ECO:0000313" key="2">
    <source>
        <dbReference type="Proteomes" id="UP000554482"/>
    </source>
</evidence>
<comment type="caution">
    <text evidence="1">The sequence shown here is derived from an EMBL/GenBank/DDBJ whole genome shotgun (WGS) entry which is preliminary data.</text>
</comment>
<name>A0A7J6VIT8_THATH</name>
<sequence>SLKVQRKCKKLKNSSDNYHVMNLEQEVQANVKMQHCSGIVLMMNSTGEAKKTILYPPTLAQCMSPAYSSSTE</sequence>
<proteinExistence type="predicted"/>
<organism evidence="1 2">
    <name type="scientific">Thalictrum thalictroides</name>
    <name type="common">Rue-anemone</name>
    <name type="synonym">Anemone thalictroides</name>
    <dbReference type="NCBI Taxonomy" id="46969"/>
    <lineage>
        <taxon>Eukaryota</taxon>
        <taxon>Viridiplantae</taxon>
        <taxon>Streptophyta</taxon>
        <taxon>Embryophyta</taxon>
        <taxon>Tracheophyta</taxon>
        <taxon>Spermatophyta</taxon>
        <taxon>Magnoliopsida</taxon>
        <taxon>Ranunculales</taxon>
        <taxon>Ranunculaceae</taxon>
        <taxon>Thalictroideae</taxon>
        <taxon>Thalictrum</taxon>
    </lineage>
</organism>
<feature type="non-terminal residue" evidence="1">
    <location>
        <position position="1"/>
    </location>
</feature>
<dbReference type="EMBL" id="JABWDY010032052">
    <property type="protein sequence ID" value="KAF5184478.1"/>
    <property type="molecule type" value="Genomic_DNA"/>
</dbReference>
<reference evidence="1 2" key="1">
    <citation type="submission" date="2020-06" db="EMBL/GenBank/DDBJ databases">
        <title>Transcriptomic and genomic resources for Thalictrum thalictroides and T. hernandezii: Facilitating candidate gene discovery in an emerging model plant lineage.</title>
        <authorList>
            <person name="Arias T."/>
            <person name="Riano-Pachon D.M."/>
            <person name="Di Stilio V.S."/>
        </authorList>
    </citation>
    <scope>NUCLEOTIDE SEQUENCE [LARGE SCALE GENOMIC DNA]</scope>
    <source>
        <strain evidence="2">cv. WT478/WT964</strain>
        <tissue evidence="1">Leaves</tissue>
    </source>
</reference>
<dbReference type="AlphaFoldDB" id="A0A7J6VIT8"/>